<evidence type="ECO:0000256" key="3">
    <source>
        <dbReference type="ARBA" id="ARBA00022801"/>
    </source>
</evidence>
<dbReference type="GO" id="GO:0004252">
    <property type="term" value="F:serine-type endopeptidase activity"/>
    <property type="evidence" value="ECO:0007669"/>
    <property type="project" value="InterPro"/>
</dbReference>
<comment type="similarity">
    <text evidence="1">Belongs to the peptidase S8 family.</text>
</comment>
<dbReference type="GO" id="GO:0006508">
    <property type="term" value="P:proteolysis"/>
    <property type="evidence" value="ECO:0007669"/>
    <property type="project" value="UniProtKB-KW"/>
</dbReference>
<dbReference type="InterPro" id="IPR036852">
    <property type="entry name" value="Peptidase_S8/S53_dom_sf"/>
</dbReference>
<evidence type="ECO:0000313" key="7">
    <source>
        <dbReference type="EMBL" id="KXJ88703.1"/>
    </source>
</evidence>
<dbReference type="PROSITE" id="PS00136">
    <property type="entry name" value="SUBTILASE_ASP"/>
    <property type="match status" value="1"/>
</dbReference>
<evidence type="ECO:0000256" key="2">
    <source>
        <dbReference type="ARBA" id="ARBA00022670"/>
    </source>
</evidence>
<organism evidence="7 8">
    <name type="scientific">Microdochium bolleyi</name>
    <dbReference type="NCBI Taxonomy" id="196109"/>
    <lineage>
        <taxon>Eukaryota</taxon>
        <taxon>Fungi</taxon>
        <taxon>Dikarya</taxon>
        <taxon>Ascomycota</taxon>
        <taxon>Pezizomycotina</taxon>
        <taxon>Sordariomycetes</taxon>
        <taxon>Xylariomycetidae</taxon>
        <taxon>Xylariales</taxon>
        <taxon>Microdochiaceae</taxon>
        <taxon>Microdochium</taxon>
    </lineage>
</organism>
<dbReference type="CDD" id="cd00306">
    <property type="entry name" value="Peptidases_S8_S53"/>
    <property type="match status" value="1"/>
</dbReference>
<feature type="region of interest" description="Disordered" evidence="5">
    <location>
        <begin position="164"/>
        <end position="199"/>
    </location>
</feature>
<feature type="region of interest" description="Disordered" evidence="5">
    <location>
        <begin position="343"/>
        <end position="363"/>
    </location>
</feature>
<dbReference type="InterPro" id="IPR050131">
    <property type="entry name" value="Peptidase_S8_subtilisin-like"/>
</dbReference>
<proteinExistence type="inferred from homology"/>
<name>A0A136IV26_9PEZI</name>
<evidence type="ECO:0000256" key="1">
    <source>
        <dbReference type="ARBA" id="ARBA00011073"/>
    </source>
</evidence>
<dbReference type="PANTHER" id="PTHR43806">
    <property type="entry name" value="PEPTIDASE S8"/>
    <property type="match status" value="1"/>
</dbReference>
<feature type="domain" description="Peptidase S8/S53" evidence="6">
    <location>
        <begin position="78"/>
        <end position="465"/>
    </location>
</feature>
<keyword evidence="8" id="KW-1185">Reference proteome</keyword>
<dbReference type="Pfam" id="PF00082">
    <property type="entry name" value="Peptidase_S8"/>
    <property type="match status" value="1"/>
</dbReference>
<dbReference type="Proteomes" id="UP000070501">
    <property type="component" value="Unassembled WGS sequence"/>
</dbReference>
<feature type="compositionally biased region" description="Low complexity" evidence="5">
    <location>
        <begin position="343"/>
        <end position="355"/>
    </location>
</feature>
<dbReference type="InterPro" id="IPR023827">
    <property type="entry name" value="Peptidase_S8_Asp-AS"/>
</dbReference>
<feature type="region of interest" description="Disordered" evidence="5">
    <location>
        <begin position="1"/>
        <end position="31"/>
    </location>
</feature>
<protein>
    <submittedName>
        <fullName evidence="7">Peptidase S8/S53 domain-containing protein</fullName>
    </submittedName>
</protein>
<dbReference type="EMBL" id="KQ964257">
    <property type="protein sequence ID" value="KXJ88703.1"/>
    <property type="molecule type" value="Genomic_DNA"/>
</dbReference>
<dbReference type="Gene3D" id="3.40.50.200">
    <property type="entry name" value="Peptidase S8/S53 domain"/>
    <property type="match status" value="1"/>
</dbReference>
<evidence type="ECO:0000313" key="8">
    <source>
        <dbReference type="Proteomes" id="UP000070501"/>
    </source>
</evidence>
<feature type="region of interest" description="Disordered" evidence="5">
    <location>
        <begin position="100"/>
        <end position="140"/>
    </location>
</feature>
<evidence type="ECO:0000256" key="5">
    <source>
        <dbReference type="SAM" id="MobiDB-lite"/>
    </source>
</evidence>
<dbReference type="PRINTS" id="PR00723">
    <property type="entry name" value="SUBTILISIN"/>
</dbReference>
<dbReference type="AlphaFoldDB" id="A0A136IV26"/>
<feature type="region of interest" description="Disordered" evidence="5">
    <location>
        <begin position="51"/>
        <end position="71"/>
    </location>
</feature>
<sequence length="547" mass="58550">MLKKMEKSLANPAAGTTPAGRMPDYTVPHNPRNRISGYAHQAMICGEHVGRVSERSGGSGGGSSSQGSYTYLRHDSAGEGITVFIMDTGFDVDSPAVQQELRLTKEPPTPQRKAADEKSTTAQPAAAASRKTSKPLRHSITEHSYIVPKDIAMGTDCPSSIIPGRYDTLGDTSPEDIQATTTTTSSQAAPKPDKTRGHGTQLASLALGTRFGIAPHATPYLVKVDSMAWDSAGSEWQYGRGSEPARHQPWEHAFEHTLSVIERRSLQGKAVVLCSMAYKRENMRGWGYDVHGNLTNDRACDVEDSAEDKWQEVFGRQIAALGRRGVAFVCSAGNNGRVAAASGDLLDSSSGSSGSNKAPGRLSRRDDVRIGDCVPGRVVEYRSSMTPVCVGAVEGGTGRLWGETSREGSRIDGRVGEDARCLLFAPGTDISCMGYAGAVDEGLQGTSYAAAIVAGLIASILSHESSRADPDLQWPAIVGPSSDPQAGYTVLNRLRRILLHLSRRHPLSASGPRARDADRVWKTWDEHGARRPDGELEINIAYNGARG</sequence>
<evidence type="ECO:0000259" key="6">
    <source>
        <dbReference type="Pfam" id="PF00082"/>
    </source>
</evidence>
<keyword evidence="4" id="KW-0720">Serine protease</keyword>
<dbReference type="OrthoDB" id="1896086at2759"/>
<dbReference type="SUPFAM" id="SSF52743">
    <property type="entry name" value="Subtilisin-like"/>
    <property type="match status" value="1"/>
</dbReference>
<dbReference type="InterPro" id="IPR000209">
    <property type="entry name" value="Peptidase_S8/S53_dom"/>
</dbReference>
<keyword evidence="3" id="KW-0378">Hydrolase</keyword>
<gene>
    <name evidence="7" type="ORF">Micbo1qcDRAFT_213807</name>
</gene>
<accession>A0A136IV26</accession>
<feature type="compositionally biased region" description="Low complexity" evidence="5">
    <location>
        <begin position="178"/>
        <end position="189"/>
    </location>
</feature>
<evidence type="ECO:0000256" key="4">
    <source>
        <dbReference type="ARBA" id="ARBA00022825"/>
    </source>
</evidence>
<dbReference type="InterPro" id="IPR015500">
    <property type="entry name" value="Peptidase_S8_subtilisin-rel"/>
</dbReference>
<dbReference type="InParanoid" id="A0A136IV26"/>
<reference evidence="8" key="1">
    <citation type="submission" date="2016-02" db="EMBL/GenBank/DDBJ databases">
        <title>Draft genome sequence of Microdochium bolleyi, a fungal endophyte of beachgrass.</title>
        <authorList>
            <consortium name="DOE Joint Genome Institute"/>
            <person name="David A.S."/>
            <person name="May G."/>
            <person name="Haridas S."/>
            <person name="Lim J."/>
            <person name="Wang M."/>
            <person name="Labutti K."/>
            <person name="Lipzen A."/>
            <person name="Barry K."/>
            <person name="Grigoriev I.V."/>
        </authorList>
    </citation>
    <scope>NUCLEOTIDE SEQUENCE [LARGE SCALE GENOMIC DNA]</scope>
    <source>
        <strain evidence="8">J235TASD1</strain>
    </source>
</reference>
<keyword evidence="2" id="KW-0645">Protease</keyword>
<dbReference type="PANTHER" id="PTHR43806:SF11">
    <property type="entry name" value="CEREVISIN-RELATED"/>
    <property type="match status" value="1"/>
</dbReference>